<dbReference type="EMBL" id="JANQDX010000013">
    <property type="protein sequence ID" value="KAL0913903.1"/>
    <property type="molecule type" value="Genomic_DNA"/>
</dbReference>
<keyword evidence="2" id="KW-1185">Reference proteome</keyword>
<dbReference type="AlphaFoldDB" id="A0ABD0UUQ0"/>
<gene>
    <name evidence="1" type="ORF">M5K25_017395</name>
</gene>
<accession>A0ABD0UUQ0</accession>
<protein>
    <submittedName>
        <fullName evidence="1">Uncharacterized protein</fullName>
    </submittedName>
</protein>
<dbReference type="Proteomes" id="UP001552299">
    <property type="component" value="Unassembled WGS sequence"/>
</dbReference>
<name>A0ABD0UUQ0_DENTH</name>
<sequence length="68" mass="8189">MMKQLQLISNQKPTSRSYLLYRVSTSWKCKDSFLLIQAKVMRKQWVTCMQVWDVRYSRSAEIKAIEQE</sequence>
<comment type="caution">
    <text evidence="1">The sequence shown here is derived from an EMBL/GenBank/DDBJ whole genome shotgun (WGS) entry which is preliminary data.</text>
</comment>
<evidence type="ECO:0000313" key="2">
    <source>
        <dbReference type="Proteomes" id="UP001552299"/>
    </source>
</evidence>
<evidence type="ECO:0000313" key="1">
    <source>
        <dbReference type="EMBL" id="KAL0913903.1"/>
    </source>
</evidence>
<reference evidence="1 2" key="1">
    <citation type="journal article" date="2024" name="Plant Biotechnol. J.">
        <title>Dendrobium thyrsiflorum genome and its molecular insights into genes involved in important horticultural traits.</title>
        <authorList>
            <person name="Chen B."/>
            <person name="Wang J.Y."/>
            <person name="Zheng P.J."/>
            <person name="Li K.L."/>
            <person name="Liang Y.M."/>
            <person name="Chen X.F."/>
            <person name="Zhang C."/>
            <person name="Zhao X."/>
            <person name="He X."/>
            <person name="Zhang G.Q."/>
            <person name="Liu Z.J."/>
            <person name="Xu Q."/>
        </authorList>
    </citation>
    <scope>NUCLEOTIDE SEQUENCE [LARGE SCALE GENOMIC DNA]</scope>
    <source>
        <strain evidence="1">GZMU011</strain>
    </source>
</reference>
<organism evidence="1 2">
    <name type="scientific">Dendrobium thyrsiflorum</name>
    <name type="common">Pinecone-like raceme dendrobium</name>
    <name type="synonym">Orchid</name>
    <dbReference type="NCBI Taxonomy" id="117978"/>
    <lineage>
        <taxon>Eukaryota</taxon>
        <taxon>Viridiplantae</taxon>
        <taxon>Streptophyta</taxon>
        <taxon>Embryophyta</taxon>
        <taxon>Tracheophyta</taxon>
        <taxon>Spermatophyta</taxon>
        <taxon>Magnoliopsida</taxon>
        <taxon>Liliopsida</taxon>
        <taxon>Asparagales</taxon>
        <taxon>Orchidaceae</taxon>
        <taxon>Epidendroideae</taxon>
        <taxon>Malaxideae</taxon>
        <taxon>Dendrobiinae</taxon>
        <taxon>Dendrobium</taxon>
    </lineage>
</organism>
<proteinExistence type="predicted"/>